<dbReference type="PANTHER" id="PTHR33445">
    <property type="entry name" value="ATP SYNTHASE SUBUNIT B', CHLOROPLASTIC"/>
    <property type="match status" value="1"/>
</dbReference>
<dbReference type="GO" id="GO:0046961">
    <property type="term" value="F:proton-transporting ATPase activity, rotational mechanism"/>
    <property type="evidence" value="ECO:0007669"/>
    <property type="project" value="TreeGrafter"/>
</dbReference>
<dbReference type="KEGG" id="sphl:LPB140_06820"/>
<dbReference type="STRING" id="1913578.LPB140_06820"/>
<evidence type="ECO:0000256" key="1">
    <source>
        <dbReference type="ARBA" id="ARBA00005513"/>
    </source>
</evidence>
<keyword evidence="4 13" id="KW-0812">Transmembrane</keyword>
<dbReference type="HAMAP" id="MF_01398">
    <property type="entry name" value="ATP_synth_b_bprime"/>
    <property type="match status" value="1"/>
</dbReference>
<keyword evidence="9 13" id="KW-0066">ATP synthesis</keyword>
<dbReference type="OrthoDB" id="7391503at2"/>
<evidence type="ECO:0000256" key="12">
    <source>
        <dbReference type="ARBA" id="ARBA00037847"/>
    </source>
</evidence>
<dbReference type="GO" id="GO:0046933">
    <property type="term" value="F:proton-transporting ATP synthase activity, rotational mechanism"/>
    <property type="evidence" value="ECO:0007669"/>
    <property type="project" value="UniProtKB-UniRule"/>
</dbReference>
<keyword evidence="2 13" id="KW-0813">Transport</keyword>
<keyword evidence="13" id="KW-1003">Cell membrane</keyword>
<evidence type="ECO:0000256" key="15">
    <source>
        <dbReference type="SAM" id="Coils"/>
    </source>
</evidence>
<evidence type="ECO:0000256" key="2">
    <source>
        <dbReference type="ARBA" id="ARBA00022448"/>
    </source>
</evidence>
<comment type="similarity">
    <text evidence="1 13 14">Belongs to the ATPase B chain family.</text>
</comment>
<keyword evidence="3 13" id="KW-0138">CF(0)</keyword>
<evidence type="ECO:0000256" key="13">
    <source>
        <dbReference type="HAMAP-Rule" id="MF_01398"/>
    </source>
</evidence>
<evidence type="ECO:0000256" key="6">
    <source>
        <dbReference type="ARBA" id="ARBA00022989"/>
    </source>
</evidence>
<evidence type="ECO:0000256" key="3">
    <source>
        <dbReference type="ARBA" id="ARBA00022547"/>
    </source>
</evidence>
<dbReference type="GO" id="GO:0012505">
    <property type="term" value="C:endomembrane system"/>
    <property type="evidence" value="ECO:0007669"/>
    <property type="project" value="UniProtKB-SubCell"/>
</dbReference>
<evidence type="ECO:0000256" key="11">
    <source>
        <dbReference type="ARBA" id="ARBA00025614"/>
    </source>
</evidence>
<comment type="function">
    <text evidence="11">Component of the F(0) channel, it forms part of the peripheral stalk, linking F(1) to F(0). The b'-subunit is a diverged and duplicated form of b found in plants and photosynthetic bacteria.</text>
</comment>
<feature type="transmembrane region" description="Helical" evidence="13">
    <location>
        <begin position="30"/>
        <end position="46"/>
    </location>
</feature>
<organism evidence="16 17">
    <name type="scientific">Sphingorhabdus lutea</name>
    <dbReference type="NCBI Taxonomy" id="1913578"/>
    <lineage>
        <taxon>Bacteria</taxon>
        <taxon>Pseudomonadati</taxon>
        <taxon>Pseudomonadota</taxon>
        <taxon>Alphaproteobacteria</taxon>
        <taxon>Sphingomonadales</taxon>
        <taxon>Sphingomonadaceae</taxon>
        <taxon>Sphingorhabdus</taxon>
    </lineage>
</organism>
<proteinExistence type="inferred from homology"/>
<keyword evidence="7 13" id="KW-0406">Ion transport</keyword>
<dbReference type="RefSeq" id="WP_072559193.1">
    <property type="nucleotide sequence ID" value="NZ_CP018154.1"/>
</dbReference>
<keyword evidence="15" id="KW-0175">Coiled coil</keyword>
<evidence type="ECO:0000256" key="5">
    <source>
        <dbReference type="ARBA" id="ARBA00022781"/>
    </source>
</evidence>
<keyword evidence="8 13" id="KW-0472">Membrane</keyword>
<evidence type="ECO:0000313" key="17">
    <source>
        <dbReference type="Proteomes" id="UP000242561"/>
    </source>
</evidence>
<dbReference type="PANTHER" id="PTHR33445:SF1">
    <property type="entry name" value="ATP SYNTHASE SUBUNIT B"/>
    <property type="match status" value="1"/>
</dbReference>
<accession>A0A1L3JBP0</accession>
<evidence type="ECO:0000256" key="9">
    <source>
        <dbReference type="ARBA" id="ARBA00023310"/>
    </source>
</evidence>
<evidence type="ECO:0000313" key="16">
    <source>
        <dbReference type="EMBL" id="APG62542.1"/>
    </source>
</evidence>
<gene>
    <name evidence="13" type="primary">atpF</name>
    <name evidence="16" type="ORF">LPB140_06820</name>
</gene>
<sequence>MSETIFSILADAASTTAVHAEPTALGLTATAWVSISMLLLIGIFVWKKVPALITSGLDKKIAEIKSQLEEAETLRAEAEALKDKYAARMSGAQDEADALIAQAKAEADDLLTKANADTAALIARRKSMAEDKINAAQLAAISDLKAKVSQVAINAASNAIAAKHDATADKDLVEKAINSIN</sequence>
<protein>
    <recommendedName>
        <fullName evidence="13">ATP synthase subunit b</fullName>
    </recommendedName>
    <alternativeName>
        <fullName evidence="13">ATP synthase F(0) sector subunit b</fullName>
    </alternativeName>
    <alternativeName>
        <fullName evidence="13">ATPase subunit I</fullName>
    </alternativeName>
    <alternativeName>
        <fullName evidence="13">F-type ATPase subunit b</fullName>
        <shortName evidence="13">F-ATPase subunit b</shortName>
    </alternativeName>
</protein>
<keyword evidence="17" id="KW-1185">Reference proteome</keyword>
<dbReference type="EMBL" id="CP018154">
    <property type="protein sequence ID" value="APG62542.1"/>
    <property type="molecule type" value="Genomic_DNA"/>
</dbReference>
<keyword evidence="5 13" id="KW-0375">Hydrogen ion transport</keyword>
<dbReference type="InterPro" id="IPR002146">
    <property type="entry name" value="ATP_synth_b/b'su_bac/chlpt"/>
</dbReference>
<feature type="coiled-coil region" evidence="15">
    <location>
        <begin position="57"/>
        <end position="113"/>
    </location>
</feature>
<evidence type="ECO:0000256" key="10">
    <source>
        <dbReference type="ARBA" id="ARBA00025198"/>
    </source>
</evidence>
<name>A0A1L3JBP0_9SPHN</name>
<comment type="function">
    <text evidence="10 13">F(1)F(0) ATP synthase produces ATP from ADP in the presence of a proton or sodium gradient. F-type ATPases consist of two structural domains, F(1) containing the extramembraneous catalytic core and F(0) containing the membrane proton channel, linked together by a central stalk and a peripheral stalk. During catalysis, ATP synthesis in the catalytic domain of F(1) is coupled via a rotary mechanism of the central stalk subunits to proton translocation.</text>
</comment>
<evidence type="ECO:0000256" key="14">
    <source>
        <dbReference type="RuleBase" id="RU003848"/>
    </source>
</evidence>
<dbReference type="AlphaFoldDB" id="A0A1L3JBP0"/>
<reference evidence="16 17" key="1">
    <citation type="submission" date="2016-11" db="EMBL/GenBank/DDBJ databases">
        <title>Sphingorhabdus sp. LPB0140, isolated from marine environment.</title>
        <authorList>
            <person name="Kim E."/>
            <person name="Yi H."/>
        </authorList>
    </citation>
    <scope>NUCLEOTIDE SEQUENCE [LARGE SCALE GENOMIC DNA]</scope>
    <source>
        <strain evidence="16 17">LPB0140</strain>
    </source>
</reference>
<comment type="subunit">
    <text evidence="13">F-type ATPases have 2 components, F(1) - the catalytic core - and F(0) - the membrane proton channel. F(1) has five subunits: alpha(3), beta(3), gamma(1), delta(1), epsilon(1). F(0) has three main subunits: a(1), b(2) and c(10-14). The alpha and beta chains form an alternating ring which encloses part of the gamma chain. F(1) is attached to F(0) by a central stalk formed by the gamma and epsilon chains, while a peripheral stalk is formed by the delta and b chains.</text>
</comment>
<comment type="subcellular location">
    <subcellularLocation>
        <location evidence="13">Cell membrane</location>
        <topology evidence="13">Single-pass membrane protein</topology>
    </subcellularLocation>
    <subcellularLocation>
        <location evidence="12">Endomembrane system</location>
        <topology evidence="12">Single-pass membrane protein</topology>
    </subcellularLocation>
</comment>
<evidence type="ECO:0000256" key="8">
    <source>
        <dbReference type="ARBA" id="ARBA00023136"/>
    </source>
</evidence>
<dbReference type="Proteomes" id="UP000242561">
    <property type="component" value="Chromosome"/>
</dbReference>
<dbReference type="InterPro" id="IPR050059">
    <property type="entry name" value="ATP_synthase_B_chain"/>
</dbReference>
<dbReference type="CDD" id="cd06503">
    <property type="entry name" value="ATP-synt_Fo_b"/>
    <property type="match status" value="1"/>
</dbReference>
<evidence type="ECO:0000256" key="7">
    <source>
        <dbReference type="ARBA" id="ARBA00023065"/>
    </source>
</evidence>
<dbReference type="GO" id="GO:0005886">
    <property type="term" value="C:plasma membrane"/>
    <property type="evidence" value="ECO:0007669"/>
    <property type="project" value="UniProtKB-SubCell"/>
</dbReference>
<evidence type="ECO:0000256" key="4">
    <source>
        <dbReference type="ARBA" id="ARBA00022692"/>
    </source>
</evidence>
<keyword evidence="6 13" id="KW-1133">Transmembrane helix</keyword>
<dbReference type="Pfam" id="PF00430">
    <property type="entry name" value="ATP-synt_B"/>
    <property type="match status" value="1"/>
</dbReference>
<dbReference type="GO" id="GO:0045259">
    <property type="term" value="C:proton-transporting ATP synthase complex"/>
    <property type="evidence" value="ECO:0007669"/>
    <property type="project" value="UniProtKB-KW"/>
</dbReference>